<evidence type="ECO:0000313" key="2">
    <source>
        <dbReference type="Proteomes" id="UP000642910"/>
    </source>
</evidence>
<dbReference type="EMBL" id="JADPKZ010000047">
    <property type="protein sequence ID" value="MBF8378670.1"/>
    <property type="molecule type" value="Genomic_DNA"/>
</dbReference>
<organism evidence="1 2">
    <name type="scientific">Alicyclobacillus mali</name>
    <name type="common">ex Roth et al. 2021</name>
    <dbReference type="NCBI Taxonomy" id="1123961"/>
    <lineage>
        <taxon>Bacteria</taxon>
        <taxon>Bacillati</taxon>
        <taxon>Bacillota</taxon>
        <taxon>Bacilli</taxon>
        <taxon>Bacillales</taxon>
        <taxon>Alicyclobacillaceae</taxon>
        <taxon>Alicyclobacillus</taxon>
    </lineage>
</organism>
<dbReference type="Proteomes" id="UP000642910">
    <property type="component" value="Unassembled WGS sequence"/>
</dbReference>
<dbReference type="RefSeq" id="WP_067848043.1">
    <property type="nucleotide sequence ID" value="NZ_JADPKZ010000047.1"/>
</dbReference>
<dbReference type="PIRSF" id="PIRSF011570">
    <property type="entry name" value="SpoVAD"/>
    <property type="match status" value="1"/>
</dbReference>
<accession>A0ABS0F5T9</accession>
<evidence type="ECO:0000313" key="1">
    <source>
        <dbReference type="EMBL" id="MBF8378670.1"/>
    </source>
</evidence>
<dbReference type="InterPro" id="IPR038369">
    <property type="entry name" value="SpoVAD_sf"/>
</dbReference>
<dbReference type="Gene3D" id="3.40.47.40">
    <property type="entry name" value="Stage V sporulation protein AD"/>
    <property type="match status" value="1"/>
</dbReference>
<comment type="caution">
    <text evidence="1">The sequence shown here is derived from an EMBL/GenBank/DDBJ whole genome shotgun (WGS) entry which is preliminary data.</text>
</comment>
<proteinExistence type="predicted"/>
<dbReference type="NCBIfam" id="TIGR02845">
    <property type="entry name" value="spore_V_AD"/>
    <property type="match status" value="1"/>
</dbReference>
<dbReference type="SUPFAM" id="SSF53901">
    <property type="entry name" value="Thiolase-like"/>
    <property type="match status" value="1"/>
</dbReference>
<dbReference type="NCBIfam" id="NF006160">
    <property type="entry name" value="PRK08304.1"/>
    <property type="match status" value="1"/>
</dbReference>
<dbReference type="InterPro" id="IPR016039">
    <property type="entry name" value="Thiolase-like"/>
</dbReference>
<dbReference type="Pfam" id="PF07451">
    <property type="entry name" value="SpoVAD"/>
    <property type="match status" value="1"/>
</dbReference>
<name>A0ABS0F5T9_9BACL</name>
<sequence length="341" mass="36050">MARLGRSTWALGERQVAVIAASTVAGSLESQGPLSDAFDVRLSDDRAGEDSWERAEQVMFHRAAELACEKASVKPEALDLVVGADLNAQLTSFYMGLRHLARPMLGVYSACASICEALAVAGLAVATGFADKVLAGTSSHTSTAERQFRYPTEYGVQRPPSAQRTVTGAGAAILGRGRGKWQITHATIGEIADFGVRSPWEMGAAMAPAACDTIRQHLADTGRSLNDYDLVVTGDLGRVGLDILRHLLVEEGVAPASLVSVRVSDCGAMIYAEDQPEVFSGGSGAACSTLVTFGHLFREMERGRVNRLLLCATGALLSQVSAQQGETIPSISHAIAFERGD</sequence>
<keyword evidence="2" id="KW-1185">Reference proteome</keyword>
<gene>
    <name evidence="1" type="primary">spoVAD</name>
    <name evidence="1" type="ORF">IW967_12475</name>
</gene>
<reference evidence="1 2" key="1">
    <citation type="submission" date="2020-11" db="EMBL/GenBank/DDBJ databases">
        <title>Genomic insight of Alicyclobacillus mali FL 18 reveals a new arsenic-resistant strain, with potential in environmental biotechnology.</title>
        <authorList>
            <person name="Fiorentino G."/>
            <person name="Gallo G."/>
            <person name="Aulitto M."/>
        </authorList>
    </citation>
    <scope>NUCLEOTIDE SEQUENCE [LARGE SCALE GENOMIC DNA]</scope>
    <source>
        <strain evidence="1 2">FL 18</strain>
    </source>
</reference>
<dbReference type="InterPro" id="IPR010894">
    <property type="entry name" value="SpoVAD"/>
</dbReference>
<protein>
    <submittedName>
        <fullName evidence="1">Stage V sporulation protein AD</fullName>
    </submittedName>
</protein>